<dbReference type="EMBL" id="CM001441">
    <property type="protein sequence ID" value="EHQ87611.1"/>
    <property type="molecule type" value="Genomic_DNA"/>
</dbReference>
<dbReference type="Pfam" id="PF07009">
    <property type="entry name" value="NusG_II"/>
    <property type="match status" value="1"/>
</dbReference>
<dbReference type="eggNOG" id="COG5341">
    <property type="taxonomic scope" value="Bacteria"/>
</dbReference>
<keyword evidence="3" id="KW-1185">Reference proteome</keyword>
<dbReference type="RefSeq" id="WP_007778781.1">
    <property type="nucleotide sequence ID" value="NZ_CM001441.1"/>
</dbReference>
<evidence type="ECO:0000313" key="2">
    <source>
        <dbReference type="EMBL" id="EHQ87611.1"/>
    </source>
</evidence>
<evidence type="ECO:0000256" key="1">
    <source>
        <dbReference type="SAM" id="Phobius"/>
    </source>
</evidence>
<reference evidence="2 3" key="1">
    <citation type="submission" date="2011-11" db="EMBL/GenBank/DDBJ databases">
        <title>The Noncontiguous Finished genome of Desulfosporosinus youngiae DSM 17734.</title>
        <authorList>
            <consortium name="US DOE Joint Genome Institute (JGI-PGF)"/>
            <person name="Lucas S."/>
            <person name="Han J."/>
            <person name="Lapidus A."/>
            <person name="Cheng J.-F."/>
            <person name="Goodwin L."/>
            <person name="Pitluck S."/>
            <person name="Peters L."/>
            <person name="Ovchinnikova G."/>
            <person name="Lu M."/>
            <person name="Land M.L."/>
            <person name="Hauser L."/>
            <person name="Pester M."/>
            <person name="Spring S."/>
            <person name="Ollivier B."/>
            <person name="Rattei T."/>
            <person name="Klenk H.-P."/>
            <person name="Wagner M."/>
            <person name="Loy A."/>
            <person name="Woyke T.J."/>
        </authorList>
    </citation>
    <scope>NUCLEOTIDE SEQUENCE [LARGE SCALE GENOMIC DNA]</scope>
    <source>
        <strain evidence="2 3">DSM 17734</strain>
    </source>
</reference>
<dbReference type="CDD" id="cd09846">
    <property type="entry name" value="DUF1312"/>
    <property type="match status" value="1"/>
</dbReference>
<dbReference type="OrthoDB" id="47603at2"/>
<dbReference type="STRING" id="768710.DesyoDRAFT_0418"/>
<feature type="transmembrane region" description="Helical" evidence="1">
    <location>
        <begin position="12"/>
        <end position="32"/>
    </location>
</feature>
<dbReference type="InterPro" id="IPR038690">
    <property type="entry name" value="NusG_2_sf"/>
</dbReference>
<dbReference type="AlphaFoldDB" id="H5Y1J8"/>
<dbReference type="Gene3D" id="2.60.320.10">
    <property type="entry name" value="N-utilization substance G protein NusG, insert domain"/>
    <property type="match status" value="1"/>
</dbReference>
<keyword evidence="1" id="KW-0812">Transmembrane</keyword>
<dbReference type="HOGENOM" id="CLU_130936_1_2_9"/>
<evidence type="ECO:0000313" key="3">
    <source>
        <dbReference type="Proteomes" id="UP000005104"/>
    </source>
</evidence>
<name>H5Y1J8_9FIRM</name>
<gene>
    <name evidence="2" type="ORF">DesyoDRAFT_0418</name>
</gene>
<keyword evidence="1" id="KW-0472">Membrane</keyword>
<dbReference type="Proteomes" id="UP000005104">
    <property type="component" value="Chromosome"/>
</dbReference>
<sequence length="125" mass="13627">MKAKRGFKKGDIVLVLFIGIIALIPLLSTFLADGGKPGDELIAVISRDGKRVKEIDLNKVEEPQYIKFEDGLKVTILAEKGQIKFLEADCPDKICIKTGLLTKRGDKAVCLPSKTIVTIEGEGTE</sequence>
<organism evidence="2 3">
    <name type="scientific">Desulfosporosinus youngiae DSM 17734</name>
    <dbReference type="NCBI Taxonomy" id="768710"/>
    <lineage>
        <taxon>Bacteria</taxon>
        <taxon>Bacillati</taxon>
        <taxon>Bacillota</taxon>
        <taxon>Clostridia</taxon>
        <taxon>Eubacteriales</taxon>
        <taxon>Desulfitobacteriaceae</taxon>
        <taxon>Desulfosporosinus</taxon>
    </lineage>
</organism>
<protein>
    <submittedName>
        <fullName evidence="2">Uncharacterized protein</fullName>
    </submittedName>
</protein>
<keyword evidence="1" id="KW-1133">Transmembrane helix</keyword>
<proteinExistence type="predicted"/>
<accession>H5Y1J8</accession>